<evidence type="ECO:0000313" key="6">
    <source>
        <dbReference type="EMBL" id="MDX2964609.1"/>
    </source>
</evidence>
<protein>
    <submittedName>
        <fullName evidence="6">NADAR family protein</fullName>
    </submittedName>
</protein>
<dbReference type="Pfam" id="PF24644">
    <property type="entry name" value="DUF7638"/>
    <property type="match status" value="1"/>
</dbReference>
<dbReference type="CDD" id="cd15457">
    <property type="entry name" value="NADAR"/>
    <property type="match status" value="1"/>
</dbReference>
<dbReference type="Proteomes" id="UP001282288">
    <property type="component" value="Unassembled WGS sequence"/>
</dbReference>
<reference evidence="6 8" key="1">
    <citation type="journal article" date="2023" name="Microb. Genom.">
        <title>Mesoterricola silvestris gen. nov., sp. nov., Mesoterricola sediminis sp. nov., Geothrix oryzae sp. nov., Geothrix edaphica sp. nov., Geothrix rubra sp. nov., and Geothrix limicola sp. nov., six novel members of Acidobacteriota isolated from soils.</title>
        <authorList>
            <person name="Weisberg A.J."/>
            <person name="Pearce E."/>
            <person name="Kramer C.G."/>
            <person name="Chang J.H."/>
            <person name="Clarke C.R."/>
        </authorList>
    </citation>
    <scope>NUCLEOTIDE SEQUENCE</scope>
    <source>
        <strain evidence="7 8">NB05-1H</strain>
        <strain evidence="6">NRRL_B-16521</strain>
    </source>
</reference>
<comment type="catalytic activity">
    <reaction evidence="1">
        <text>5-amino-6-(5-phospho-D-ribosylamino)uracil + H2O = 5,6-diaminouracil + D-ribose 5-phosphate</text>
        <dbReference type="Rhea" id="RHEA:55020"/>
        <dbReference type="ChEBI" id="CHEBI:15377"/>
        <dbReference type="ChEBI" id="CHEBI:46252"/>
        <dbReference type="ChEBI" id="CHEBI:58453"/>
        <dbReference type="ChEBI" id="CHEBI:78346"/>
    </reaction>
</comment>
<dbReference type="Gene3D" id="1.10.357.40">
    <property type="entry name" value="YbiA-like"/>
    <property type="match status" value="1"/>
</dbReference>
<dbReference type="EMBL" id="JARAWP010000035">
    <property type="protein sequence ID" value="MDX3024478.1"/>
    <property type="molecule type" value="Genomic_DNA"/>
</dbReference>
<evidence type="ECO:0000259" key="5">
    <source>
        <dbReference type="Pfam" id="PF24645"/>
    </source>
</evidence>
<dbReference type="InterPro" id="IPR012816">
    <property type="entry name" value="NADAR"/>
</dbReference>
<feature type="domain" description="DUF7639" evidence="5">
    <location>
        <begin position="115"/>
        <end position="196"/>
    </location>
</feature>
<dbReference type="GeneID" id="75534002"/>
<dbReference type="AlphaFoldDB" id="A0AAP6EJ41"/>
<dbReference type="InterPro" id="IPR037238">
    <property type="entry name" value="YbiA-like_sf"/>
</dbReference>
<dbReference type="RefSeq" id="WP_263303511.1">
    <property type="nucleotide sequence ID" value="NZ_CP122369.1"/>
</dbReference>
<feature type="domain" description="DUF7638" evidence="4">
    <location>
        <begin position="6"/>
        <end position="111"/>
    </location>
</feature>
<evidence type="ECO:0000313" key="9">
    <source>
        <dbReference type="Proteomes" id="UP001282288"/>
    </source>
</evidence>
<dbReference type="InterPro" id="IPR056056">
    <property type="entry name" value="DUF7639"/>
</dbReference>
<dbReference type="EMBL" id="JARAWC010000032">
    <property type="protein sequence ID" value="MDX2964609.1"/>
    <property type="molecule type" value="Genomic_DNA"/>
</dbReference>
<dbReference type="Pfam" id="PF24645">
    <property type="entry name" value="DUF7639"/>
    <property type="match status" value="1"/>
</dbReference>
<dbReference type="Proteomes" id="UP001272987">
    <property type="component" value="Unassembled WGS sequence"/>
</dbReference>
<proteinExistence type="predicted"/>
<evidence type="ECO:0000313" key="7">
    <source>
        <dbReference type="EMBL" id="MDX3024478.1"/>
    </source>
</evidence>
<evidence type="ECO:0000259" key="4">
    <source>
        <dbReference type="Pfam" id="PF24644"/>
    </source>
</evidence>
<evidence type="ECO:0000256" key="2">
    <source>
        <dbReference type="ARBA" id="ARBA00000751"/>
    </source>
</evidence>
<dbReference type="SUPFAM" id="SSF143990">
    <property type="entry name" value="YbiA-like"/>
    <property type="match status" value="1"/>
</dbReference>
<feature type="domain" description="NADAR" evidence="3">
    <location>
        <begin position="241"/>
        <end position="363"/>
    </location>
</feature>
<name>A0AAP6EJ41_9ACTN</name>
<sequence length="369" mass="40430">MAWQRPTYRVVDGERVPGAWCHVWRRELMGERCFVDDLIVYADGVVVCGEATELAGLERWLMDGRVALTEPGAPVRVEPAREWGRRRWGEARTVDSFLLEVADLVEELAGRATAVMRCSDAIRRFCATPDDDSRGLLREAYLAIPAHRRIFCLGDMDRLDRPLRVLFTEVGVRVDGDGPVVTDEMHRGVLEYLRAGVAAEGKAVVYADDPVAGVGALVEVSEGVYPGGWPEWSGLFVLRNDYPAPVEYGGVVYPTVLHGYWALSAADPVDRAAIRGARDGRGAREAGGRAVRRADWGAVRLAVMAGLLRAKFEQHPSLAEVLVGTGGAVIRYTGFSDSLYWRDAGSAGGRNWVGRLLELVRAEVVVGRG</sequence>
<accession>A0AAP6EJ41</accession>
<keyword evidence="8" id="KW-1185">Reference proteome</keyword>
<gene>
    <name evidence="6" type="ORF">PV399_33550</name>
    <name evidence="7" type="ORF">PV666_42375</name>
</gene>
<evidence type="ECO:0000313" key="8">
    <source>
        <dbReference type="Proteomes" id="UP001272987"/>
    </source>
</evidence>
<evidence type="ECO:0000256" key="1">
    <source>
        <dbReference type="ARBA" id="ARBA00000022"/>
    </source>
</evidence>
<dbReference type="Pfam" id="PF08719">
    <property type="entry name" value="NADAR"/>
    <property type="match status" value="1"/>
</dbReference>
<organism evidence="6 9">
    <name type="scientific">Streptomyces acidiscabies</name>
    <dbReference type="NCBI Taxonomy" id="42234"/>
    <lineage>
        <taxon>Bacteria</taxon>
        <taxon>Bacillati</taxon>
        <taxon>Actinomycetota</taxon>
        <taxon>Actinomycetes</taxon>
        <taxon>Kitasatosporales</taxon>
        <taxon>Streptomycetaceae</taxon>
        <taxon>Streptomyces</taxon>
    </lineage>
</organism>
<evidence type="ECO:0000259" key="3">
    <source>
        <dbReference type="Pfam" id="PF08719"/>
    </source>
</evidence>
<comment type="caution">
    <text evidence="6">The sequence shown here is derived from an EMBL/GenBank/DDBJ whole genome shotgun (WGS) entry which is preliminary data.</text>
</comment>
<comment type="catalytic activity">
    <reaction evidence="2">
        <text>2,5-diamino-6-hydroxy-4-(5-phosphoribosylamino)-pyrimidine + H2O = 2,5,6-triamino-4-hydroxypyrimidine + D-ribose 5-phosphate</text>
        <dbReference type="Rhea" id="RHEA:23436"/>
        <dbReference type="ChEBI" id="CHEBI:15377"/>
        <dbReference type="ChEBI" id="CHEBI:58614"/>
        <dbReference type="ChEBI" id="CHEBI:78346"/>
        <dbReference type="ChEBI" id="CHEBI:137796"/>
    </reaction>
</comment>
<dbReference type="InterPro" id="IPR056055">
    <property type="entry name" value="DUF7638"/>
</dbReference>